<reference evidence="2 3" key="1">
    <citation type="submission" date="2024-01" db="EMBL/GenBank/DDBJ databases">
        <title>Complete genome of Cladobotryum mycophilum ATHUM6906.</title>
        <authorList>
            <person name="Christinaki A.C."/>
            <person name="Myridakis A.I."/>
            <person name="Kouvelis V.N."/>
        </authorList>
    </citation>
    <scope>NUCLEOTIDE SEQUENCE [LARGE SCALE GENOMIC DNA]</scope>
    <source>
        <strain evidence="2 3">ATHUM6906</strain>
    </source>
</reference>
<sequence>MDNTQYDTAIFDDIALDYRTPRLDSCSASPDDQSQQRSGGPGLPLLQLSDWDKDLPYDESPPTCIHYSIEWKLLLNKGGRLTKLTYNPEREQDLVLAPGAFWNRTLKQVVEERLEQKTPRNKCYEPEETSIVVSVSDRAERNLSKRFGEFNIDWEVSSVSRGKKLQIDIAFICKAAGKSAAVQTRQSTRRGATGRQHAELAAEQEEDEAAGRINHWSKVYAIMRCTGPPCTGTQCWRDPDQKRHFRADGEVMQKLVAYSEDGHKFDDQRDMPAHIRDLIYDKDAKDAERKETAASKKRKRASGDCPIQITNILPGPSNQASSEQSALCPGGHNVVSPSSCKIDLCIPEPRDDAIRRYCVWHCARVSNETWKACFRKLAAITLGLGLDLKHIHADQNVELFIKDAKAGIMPGIARSWVEDVKIWVEKLKDNDVQ</sequence>
<name>A0ABR0S7C6_9HYPO</name>
<comment type="caution">
    <text evidence="2">The sequence shown here is derived from an EMBL/GenBank/DDBJ whole genome shotgun (WGS) entry which is preliminary data.</text>
</comment>
<feature type="region of interest" description="Disordered" evidence="1">
    <location>
        <begin position="22"/>
        <end position="45"/>
    </location>
</feature>
<dbReference type="Proteomes" id="UP001338125">
    <property type="component" value="Unassembled WGS sequence"/>
</dbReference>
<evidence type="ECO:0000256" key="1">
    <source>
        <dbReference type="SAM" id="MobiDB-lite"/>
    </source>
</evidence>
<keyword evidence="3" id="KW-1185">Reference proteome</keyword>
<feature type="compositionally biased region" description="Polar residues" evidence="1">
    <location>
        <begin position="26"/>
        <end position="38"/>
    </location>
</feature>
<protein>
    <submittedName>
        <fullName evidence="2">Uncharacterized protein</fullName>
    </submittedName>
</protein>
<evidence type="ECO:0000313" key="3">
    <source>
        <dbReference type="Proteomes" id="UP001338125"/>
    </source>
</evidence>
<proteinExistence type="predicted"/>
<organism evidence="2 3">
    <name type="scientific">Cladobotryum mycophilum</name>
    <dbReference type="NCBI Taxonomy" id="491253"/>
    <lineage>
        <taxon>Eukaryota</taxon>
        <taxon>Fungi</taxon>
        <taxon>Dikarya</taxon>
        <taxon>Ascomycota</taxon>
        <taxon>Pezizomycotina</taxon>
        <taxon>Sordariomycetes</taxon>
        <taxon>Hypocreomycetidae</taxon>
        <taxon>Hypocreales</taxon>
        <taxon>Hypocreaceae</taxon>
        <taxon>Cladobotryum</taxon>
    </lineage>
</organism>
<evidence type="ECO:0000313" key="2">
    <source>
        <dbReference type="EMBL" id="KAK5988061.1"/>
    </source>
</evidence>
<accession>A0ABR0S7C6</accession>
<gene>
    <name evidence="2" type="ORF">PT974_12198</name>
</gene>
<dbReference type="EMBL" id="JAVFKD010000016">
    <property type="protein sequence ID" value="KAK5988061.1"/>
    <property type="molecule type" value="Genomic_DNA"/>
</dbReference>